<dbReference type="InterPro" id="IPR011044">
    <property type="entry name" value="Quino_amine_DH_bsu"/>
</dbReference>
<dbReference type="RefSeq" id="WP_185137281.1">
    <property type="nucleotide sequence ID" value="NZ_JACJVR010000070.1"/>
</dbReference>
<name>A0A841U0G3_9BACL</name>
<organism evidence="3 4">
    <name type="scientific">Cohnella xylanilytica</name>
    <dbReference type="NCBI Taxonomy" id="557555"/>
    <lineage>
        <taxon>Bacteria</taxon>
        <taxon>Bacillati</taxon>
        <taxon>Bacillota</taxon>
        <taxon>Bacilli</taxon>
        <taxon>Bacillales</taxon>
        <taxon>Paenibacillaceae</taxon>
        <taxon>Cohnella</taxon>
    </lineage>
</organism>
<gene>
    <name evidence="3" type="ORF">H7B90_17990</name>
</gene>
<dbReference type="Proteomes" id="UP000553776">
    <property type="component" value="Unassembled WGS sequence"/>
</dbReference>
<sequence>MIKPISCLLILLILIVAQGCTRDDVPTTINEQPAPTAEPKLTPSNQQGKVTISSPVSLYRVVELPYSQYTLPSLRNEVLYVPVNENSEFVNSIISIDLKTLEQDLLFKSTFEQSTINDLRANENWITWVDSAADGSFAKTYARNMDSGVQKVITTHTDPNFLKIDSPYLYDDVLAWININSARDTNPKVVVYNLKNEKISTISEVHQYGLYNNFLHIHNGKVLWTDSIDGKGYYKIYDLDSHQLDSYEAPLKFPGYAQLMDDDIYSINFIDDHDWTSQTFGYYDTKSHVFKSLENKYINRLVSSDTHVAWTNSDQELILLDARSGKKLNFSKLINHTIDSIECMSDGKTFIAGYSTNHSSVLYIIDPLKA</sequence>
<feature type="signal peptide" evidence="2">
    <location>
        <begin position="1"/>
        <end position="22"/>
    </location>
</feature>
<keyword evidence="4" id="KW-1185">Reference proteome</keyword>
<evidence type="ECO:0000313" key="3">
    <source>
        <dbReference type="EMBL" id="MBB6693299.1"/>
    </source>
</evidence>
<dbReference type="PROSITE" id="PS51257">
    <property type="entry name" value="PROKAR_LIPOPROTEIN"/>
    <property type="match status" value="1"/>
</dbReference>
<feature type="chain" id="PRO_5032583075" evidence="2">
    <location>
        <begin position="23"/>
        <end position="370"/>
    </location>
</feature>
<proteinExistence type="predicted"/>
<reference evidence="3 4" key="1">
    <citation type="submission" date="2020-08" db="EMBL/GenBank/DDBJ databases">
        <title>Cohnella phylogeny.</title>
        <authorList>
            <person name="Dunlap C."/>
        </authorList>
    </citation>
    <scope>NUCLEOTIDE SEQUENCE [LARGE SCALE GENOMIC DNA]</scope>
    <source>
        <strain evidence="3 4">DSM 25239</strain>
    </source>
</reference>
<keyword evidence="2" id="KW-0732">Signal</keyword>
<dbReference type="SUPFAM" id="SSF50969">
    <property type="entry name" value="YVTN repeat-like/Quinoprotein amine dehydrogenase"/>
    <property type="match status" value="1"/>
</dbReference>
<evidence type="ECO:0000256" key="2">
    <source>
        <dbReference type="SAM" id="SignalP"/>
    </source>
</evidence>
<dbReference type="EMBL" id="JACJVR010000070">
    <property type="protein sequence ID" value="MBB6693299.1"/>
    <property type="molecule type" value="Genomic_DNA"/>
</dbReference>
<evidence type="ECO:0000256" key="1">
    <source>
        <dbReference type="SAM" id="MobiDB-lite"/>
    </source>
</evidence>
<feature type="region of interest" description="Disordered" evidence="1">
    <location>
        <begin position="27"/>
        <end position="48"/>
    </location>
</feature>
<accession>A0A841U0G3</accession>
<evidence type="ECO:0000313" key="4">
    <source>
        <dbReference type="Proteomes" id="UP000553776"/>
    </source>
</evidence>
<protein>
    <submittedName>
        <fullName evidence="3">Uncharacterized protein</fullName>
    </submittedName>
</protein>
<comment type="caution">
    <text evidence="3">The sequence shown here is derived from an EMBL/GenBank/DDBJ whole genome shotgun (WGS) entry which is preliminary data.</text>
</comment>
<dbReference type="AlphaFoldDB" id="A0A841U0G3"/>